<evidence type="ECO:0000256" key="2">
    <source>
        <dbReference type="ARBA" id="ARBA00023015"/>
    </source>
</evidence>
<dbReference type="Proteomes" id="UP001600941">
    <property type="component" value="Unassembled WGS sequence"/>
</dbReference>
<evidence type="ECO:0000256" key="4">
    <source>
        <dbReference type="ARBA" id="ARBA00023163"/>
    </source>
</evidence>
<evidence type="ECO:0000259" key="7">
    <source>
        <dbReference type="PROSITE" id="PS01124"/>
    </source>
</evidence>
<dbReference type="InterPro" id="IPR018060">
    <property type="entry name" value="HTH_AraC"/>
</dbReference>
<dbReference type="PROSITE" id="PS50110">
    <property type="entry name" value="RESPONSE_REGULATORY"/>
    <property type="match status" value="1"/>
</dbReference>
<feature type="modified residue" description="4-aspartylphosphate" evidence="6">
    <location>
        <position position="60"/>
    </location>
</feature>
<dbReference type="Gene3D" id="3.40.50.2300">
    <property type="match status" value="1"/>
</dbReference>
<dbReference type="SMART" id="SM00342">
    <property type="entry name" value="HTH_ARAC"/>
    <property type="match status" value="1"/>
</dbReference>
<protein>
    <recommendedName>
        <fullName evidence="1">Stage 0 sporulation protein A homolog</fullName>
    </recommendedName>
</protein>
<comment type="function">
    <text evidence="5">May play the central regulatory role in sporulation. It may be an element of the effector pathway responsible for the activation of sporulation genes in response to nutritional stress. Spo0A may act in concert with spo0H (a sigma factor) to control the expression of some genes that are critical to the sporulation process.</text>
</comment>
<keyword evidence="3" id="KW-0238">DNA-binding</keyword>
<keyword evidence="4" id="KW-0804">Transcription</keyword>
<keyword evidence="10" id="KW-1185">Reference proteome</keyword>
<dbReference type="PANTHER" id="PTHR43280:SF2">
    <property type="entry name" value="HTH-TYPE TRANSCRIPTIONAL REGULATOR EXSA"/>
    <property type="match status" value="1"/>
</dbReference>
<dbReference type="Gene3D" id="1.10.10.60">
    <property type="entry name" value="Homeodomain-like"/>
    <property type="match status" value="2"/>
</dbReference>
<dbReference type="SUPFAM" id="SSF46689">
    <property type="entry name" value="Homeodomain-like"/>
    <property type="match status" value="2"/>
</dbReference>
<dbReference type="EMBL" id="BAABZQ010000001">
    <property type="protein sequence ID" value="GAA6498321.1"/>
    <property type="molecule type" value="Genomic_DNA"/>
</dbReference>
<dbReference type="PRINTS" id="PR00032">
    <property type="entry name" value="HTHARAC"/>
</dbReference>
<dbReference type="Pfam" id="PF12833">
    <property type="entry name" value="HTH_18"/>
    <property type="match status" value="1"/>
</dbReference>
<proteinExistence type="predicted"/>
<evidence type="ECO:0000256" key="6">
    <source>
        <dbReference type="PROSITE-ProRule" id="PRU00169"/>
    </source>
</evidence>
<reference evidence="9 10" key="1">
    <citation type="submission" date="2024-04" db="EMBL/GenBank/DDBJ databases">
        <title>Defined microbial consortia suppress multidrug-resistant proinflammatory Enterobacteriaceae via ecological control.</title>
        <authorList>
            <person name="Furuichi M."/>
            <person name="Kawaguchi T."/>
            <person name="Pust M."/>
            <person name="Yasuma K."/>
            <person name="Plichta D."/>
            <person name="Hasegawa N."/>
            <person name="Ohya T."/>
            <person name="Bhattarai S."/>
            <person name="Sasajima S."/>
            <person name="Aoto Y."/>
            <person name="Tuganbaev T."/>
            <person name="Yaginuma M."/>
            <person name="Ueda M."/>
            <person name="Okahashi N."/>
            <person name="Amafuji K."/>
            <person name="Kiridooshi Y."/>
            <person name="Sugita K."/>
            <person name="Strazar M."/>
            <person name="Skelly A."/>
            <person name="Suda W."/>
            <person name="Hattori M."/>
            <person name="Nakamoto N."/>
            <person name="Caballero S."/>
            <person name="Norman J."/>
            <person name="Olle B."/>
            <person name="Tanoue T."/>
            <person name="Arita M."/>
            <person name="Bucci V."/>
            <person name="Atarashi K."/>
            <person name="Xavier R."/>
            <person name="Honda K."/>
        </authorList>
    </citation>
    <scope>NUCLEOTIDE SEQUENCE [LARGE SCALE GENOMIC DNA]</scope>
    <source>
        <strain evidence="10">k34-0107-D12</strain>
    </source>
</reference>
<accession>A0ABQ0BP60</accession>
<feature type="domain" description="HTH araC/xylS-type" evidence="7">
    <location>
        <begin position="152"/>
        <end position="251"/>
    </location>
</feature>
<keyword evidence="2" id="KW-0805">Transcription regulation</keyword>
<sequence>MKKSRIYKCIVVEDETLIRKNLIKKINSLNLPIEVAGEATNGGDAIQLVERLYPDLVLSDIKMPNFSGLELAKYIHSNHPNIYVAIISGYNEFSYAQEAIKYSVMDYILKPVKMDELKEFFHKFLIHMDANEQTLDSYKIQSSELDKEELCNLIEHFIQDNYKKDISMQELSDKFGFTPEYLSKIFKKRNGDTITKYLTKIRMNEAKRILIQSEDMEIQKVAELVGYKDSFYFSRVFKNHEGVYPSDFRKSAKGSSSTL</sequence>
<dbReference type="SMART" id="SM00448">
    <property type="entry name" value="REC"/>
    <property type="match status" value="1"/>
</dbReference>
<evidence type="ECO:0000313" key="10">
    <source>
        <dbReference type="Proteomes" id="UP001600941"/>
    </source>
</evidence>
<evidence type="ECO:0000259" key="8">
    <source>
        <dbReference type="PROSITE" id="PS50110"/>
    </source>
</evidence>
<evidence type="ECO:0000256" key="3">
    <source>
        <dbReference type="ARBA" id="ARBA00023125"/>
    </source>
</evidence>
<dbReference type="PROSITE" id="PS01124">
    <property type="entry name" value="HTH_ARAC_FAMILY_2"/>
    <property type="match status" value="1"/>
</dbReference>
<dbReference type="PANTHER" id="PTHR43280">
    <property type="entry name" value="ARAC-FAMILY TRANSCRIPTIONAL REGULATOR"/>
    <property type="match status" value="1"/>
</dbReference>
<dbReference type="InterPro" id="IPR009057">
    <property type="entry name" value="Homeodomain-like_sf"/>
</dbReference>
<keyword evidence="6" id="KW-0597">Phosphoprotein</keyword>
<dbReference type="CDD" id="cd17536">
    <property type="entry name" value="REC_YesN-like"/>
    <property type="match status" value="1"/>
</dbReference>
<evidence type="ECO:0000256" key="1">
    <source>
        <dbReference type="ARBA" id="ARBA00018672"/>
    </source>
</evidence>
<dbReference type="InterPro" id="IPR011006">
    <property type="entry name" value="CheY-like_superfamily"/>
</dbReference>
<gene>
    <name evidence="9" type="ORF">K340107D12_11370</name>
</gene>
<dbReference type="InterPro" id="IPR020449">
    <property type="entry name" value="Tscrpt_reg_AraC-type_HTH"/>
</dbReference>
<feature type="domain" description="Response regulatory" evidence="8">
    <location>
        <begin position="8"/>
        <end position="125"/>
    </location>
</feature>
<name>A0ABQ0BP60_9FIRM</name>
<dbReference type="Pfam" id="PF00072">
    <property type="entry name" value="Response_reg"/>
    <property type="match status" value="1"/>
</dbReference>
<evidence type="ECO:0000313" key="9">
    <source>
        <dbReference type="EMBL" id="GAA6498321.1"/>
    </source>
</evidence>
<dbReference type="SUPFAM" id="SSF52172">
    <property type="entry name" value="CheY-like"/>
    <property type="match status" value="1"/>
</dbReference>
<organism evidence="9 10">
    <name type="scientific">Blautia parvula</name>
    <dbReference type="NCBI Taxonomy" id="2877527"/>
    <lineage>
        <taxon>Bacteria</taxon>
        <taxon>Bacillati</taxon>
        <taxon>Bacillota</taxon>
        <taxon>Clostridia</taxon>
        <taxon>Lachnospirales</taxon>
        <taxon>Lachnospiraceae</taxon>
        <taxon>Blautia</taxon>
    </lineage>
</organism>
<evidence type="ECO:0000256" key="5">
    <source>
        <dbReference type="ARBA" id="ARBA00024867"/>
    </source>
</evidence>
<comment type="caution">
    <text evidence="9">The sequence shown here is derived from an EMBL/GenBank/DDBJ whole genome shotgun (WGS) entry which is preliminary data.</text>
</comment>
<dbReference type="InterPro" id="IPR001789">
    <property type="entry name" value="Sig_transdc_resp-reg_receiver"/>
</dbReference>